<evidence type="ECO:0000256" key="4">
    <source>
        <dbReference type="ARBA" id="ARBA00022840"/>
    </source>
</evidence>
<dbReference type="STRING" id="1121442.SAMN02745702_01819"/>
<dbReference type="AlphaFoldDB" id="A0A1T4W7P9"/>
<evidence type="ECO:0000256" key="3">
    <source>
        <dbReference type="ARBA" id="ARBA00022741"/>
    </source>
</evidence>
<dbReference type="GO" id="GO:0016887">
    <property type="term" value="F:ATP hydrolysis activity"/>
    <property type="evidence" value="ECO:0007669"/>
    <property type="project" value="InterPro"/>
</dbReference>
<dbReference type="InterPro" id="IPR015856">
    <property type="entry name" value="ABC_transpr_CbiO/EcfA_su"/>
</dbReference>
<sequence>MSTPIFSLTDIHFEYLNGPKVLSGLNFSLHAHERIGIIGPNGTGKTTMAHILMGLVKPSKGRIHFHGEPVSAERDFLPLRQSIGLLFQNAEDQLIYPTVLEDVAFGPLNMGKSSQEAKEIALRVLSELGLEGFDNRITHRLSGGEKKLVSLAAVLAMDPEALFLDEPTNALDAKTRAHLVEILNSLNKALVIISHDWDFLAQTTESIYSMKDGKITLDGDTQTHQHVHAHSHGSTPHVHGDS</sequence>
<dbReference type="InterPro" id="IPR003439">
    <property type="entry name" value="ABC_transporter-like_ATP-bd"/>
</dbReference>
<evidence type="ECO:0000259" key="6">
    <source>
        <dbReference type="PROSITE" id="PS50893"/>
    </source>
</evidence>
<keyword evidence="2" id="KW-0813">Transport</keyword>
<keyword evidence="4 7" id="KW-0067">ATP-binding</keyword>
<dbReference type="PROSITE" id="PS50893">
    <property type="entry name" value="ABC_TRANSPORTER_2"/>
    <property type="match status" value="1"/>
</dbReference>
<dbReference type="PANTHER" id="PTHR43553:SF24">
    <property type="entry name" value="ENERGY-COUPLING FACTOR TRANSPORTER ATP-BINDING PROTEIN ECFA1"/>
    <property type="match status" value="1"/>
</dbReference>
<name>A0A1T4W7P9_9BACT</name>
<dbReference type="SUPFAM" id="SSF52540">
    <property type="entry name" value="P-loop containing nucleoside triphosphate hydrolases"/>
    <property type="match status" value="1"/>
</dbReference>
<proteinExistence type="inferred from homology"/>
<reference evidence="7 8" key="1">
    <citation type="submission" date="2017-02" db="EMBL/GenBank/DDBJ databases">
        <authorList>
            <person name="Peterson S.W."/>
        </authorList>
    </citation>
    <scope>NUCLEOTIDE SEQUENCE [LARGE SCALE GENOMIC DNA]</scope>
    <source>
        <strain evidence="7 8">DSM 18034</strain>
    </source>
</reference>
<dbReference type="CDD" id="cd03225">
    <property type="entry name" value="ABC_cobalt_CbiO_domain1"/>
    <property type="match status" value="1"/>
</dbReference>
<protein>
    <submittedName>
        <fullName evidence="7">Cobalt/nickel transport system ATP-binding protein</fullName>
    </submittedName>
</protein>
<dbReference type="GO" id="GO:0043190">
    <property type="term" value="C:ATP-binding cassette (ABC) transporter complex"/>
    <property type="evidence" value="ECO:0007669"/>
    <property type="project" value="TreeGrafter"/>
</dbReference>
<feature type="domain" description="ABC transporter" evidence="6">
    <location>
        <begin position="6"/>
        <end position="237"/>
    </location>
</feature>
<dbReference type="RefSeq" id="WP_078685100.1">
    <property type="nucleotide sequence ID" value="NZ_FUYA01000005.1"/>
</dbReference>
<evidence type="ECO:0000313" key="8">
    <source>
        <dbReference type="Proteomes" id="UP000189733"/>
    </source>
</evidence>
<accession>A0A1T4W7P9</accession>
<dbReference type="Gene3D" id="3.40.50.300">
    <property type="entry name" value="P-loop containing nucleotide triphosphate hydrolases"/>
    <property type="match status" value="1"/>
</dbReference>
<dbReference type="SMART" id="SM00382">
    <property type="entry name" value="AAA"/>
    <property type="match status" value="1"/>
</dbReference>
<organism evidence="7 8">
    <name type="scientific">Desulfobaculum bizertense DSM 18034</name>
    <dbReference type="NCBI Taxonomy" id="1121442"/>
    <lineage>
        <taxon>Bacteria</taxon>
        <taxon>Pseudomonadati</taxon>
        <taxon>Thermodesulfobacteriota</taxon>
        <taxon>Desulfovibrionia</taxon>
        <taxon>Desulfovibrionales</taxon>
        <taxon>Desulfovibrionaceae</taxon>
        <taxon>Desulfobaculum</taxon>
    </lineage>
</organism>
<evidence type="ECO:0000256" key="2">
    <source>
        <dbReference type="ARBA" id="ARBA00022448"/>
    </source>
</evidence>
<comment type="similarity">
    <text evidence="1">Belongs to the ABC transporter superfamily.</text>
</comment>
<feature type="region of interest" description="Disordered" evidence="5">
    <location>
        <begin position="223"/>
        <end position="242"/>
    </location>
</feature>
<dbReference type="GO" id="GO:0042626">
    <property type="term" value="F:ATPase-coupled transmembrane transporter activity"/>
    <property type="evidence" value="ECO:0007669"/>
    <property type="project" value="TreeGrafter"/>
</dbReference>
<dbReference type="EMBL" id="FUYA01000005">
    <property type="protein sequence ID" value="SKA73227.1"/>
    <property type="molecule type" value="Genomic_DNA"/>
</dbReference>
<dbReference type="GO" id="GO:0005524">
    <property type="term" value="F:ATP binding"/>
    <property type="evidence" value="ECO:0007669"/>
    <property type="project" value="UniProtKB-KW"/>
</dbReference>
<dbReference type="Pfam" id="PF00005">
    <property type="entry name" value="ABC_tran"/>
    <property type="match status" value="1"/>
</dbReference>
<dbReference type="InterPro" id="IPR027417">
    <property type="entry name" value="P-loop_NTPase"/>
</dbReference>
<keyword evidence="3" id="KW-0547">Nucleotide-binding</keyword>
<dbReference type="InterPro" id="IPR017871">
    <property type="entry name" value="ABC_transporter-like_CS"/>
</dbReference>
<evidence type="ECO:0000313" key="7">
    <source>
        <dbReference type="EMBL" id="SKA73227.1"/>
    </source>
</evidence>
<evidence type="ECO:0000256" key="1">
    <source>
        <dbReference type="ARBA" id="ARBA00005417"/>
    </source>
</evidence>
<dbReference type="InterPro" id="IPR050095">
    <property type="entry name" value="ECF_ABC_transporter_ATP-bd"/>
</dbReference>
<gene>
    <name evidence="7" type="ORF">SAMN02745702_01819</name>
</gene>
<dbReference type="PROSITE" id="PS00211">
    <property type="entry name" value="ABC_TRANSPORTER_1"/>
    <property type="match status" value="1"/>
</dbReference>
<dbReference type="PANTHER" id="PTHR43553">
    <property type="entry name" value="HEAVY METAL TRANSPORTER"/>
    <property type="match status" value="1"/>
</dbReference>
<dbReference type="OrthoDB" id="9809450at2"/>
<dbReference type="Proteomes" id="UP000189733">
    <property type="component" value="Unassembled WGS sequence"/>
</dbReference>
<keyword evidence="8" id="KW-1185">Reference proteome</keyword>
<evidence type="ECO:0000256" key="5">
    <source>
        <dbReference type="SAM" id="MobiDB-lite"/>
    </source>
</evidence>
<dbReference type="InterPro" id="IPR003593">
    <property type="entry name" value="AAA+_ATPase"/>
</dbReference>